<sequence length="255" mass="30048">VRQSSQTGISKQALELERCEEILKKLMKFRYSWPFRDPVSPDEAEDYLDIISEPMDFQTMLGKFSQGSYRHAQDFLEDMKLVFSNAEEYNQQGSTVLSCMVKTEQTFTELIQKLLPGISYLRRRSRKRISQAPPSSEEEEEEEEEEDDEEDCEEQVEEPKKKMQNGKSNQKTTRKGRAQKDESESEEDSEEEENSSRRRSKRTSATSGRKDYRELDSDGEQDTRRTRHRRERGDASSDEERPSHQQRHSKRLKRS</sequence>
<reference evidence="5 6" key="1">
    <citation type="submission" date="2021-06" db="EMBL/GenBank/DDBJ databases">
        <authorList>
            <person name="Palmer J.M."/>
        </authorList>
    </citation>
    <scope>NUCLEOTIDE SEQUENCE [LARGE SCALE GENOMIC DNA]</scope>
    <source>
        <strain evidence="5 6">GA_2019</strain>
        <tissue evidence="5">Muscle</tissue>
    </source>
</reference>
<feature type="compositionally biased region" description="Basic and acidic residues" evidence="3">
    <location>
        <begin position="231"/>
        <end position="243"/>
    </location>
</feature>
<dbReference type="PRINTS" id="PR00503">
    <property type="entry name" value="BROMODOMAIN"/>
</dbReference>
<dbReference type="InterPro" id="IPR018359">
    <property type="entry name" value="Bromodomain_CS"/>
</dbReference>
<dbReference type="PROSITE" id="PS00633">
    <property type="entry name" value="BROMODOMAIN_1"/>
    <property type="match status" value="1"/>
</dbReference>
<feature type="compositionally biased region" description="Acidic residues" evidence="3">
    <location>
        <begin position="136"/>
        <end position="156"/>
    </location>
</feature>
<evidence type="ECO:0000313" key="6">
    <source>
        <dbReference type="Proteomes" id="UP001476798"/>
    </source>
</evidence>
<feature type="compositionally biased region" description="Acidic residues" evidence="3">
    <location>
        <begin position="183"/>
        <end position="193"/>
    </location>
</feature>
<feature type="region of interest" description="Disordered" evidence="3">
    <location>
        <begin position="125"/>
        <end position="255"/>
    </location>
</feature>
<dbReference type="SMART" id="SM00297">
    <property type="entry name" value="BROMO"/>
    <property type="match status" value="1"/>
</dbReference>
<dbReference type="PANTHER" id="PTHR46802">
    <property type="entry name" value="TYROSINE-PROTEIN KINASE BAZ1B"/>
    <property type="match status" value="1"/>
</dbReference>
<feature type="non-terminal residue" evidence="5">
    <location>
        <position position="1"/>
    </location>
</feature>
<protein>
    <recommendedName>
        <fullName evidence="4">Bromo domain-containing protein</fullName>
    </recommendedName>
</protein>
<gene>
    <name evidence="5" type="ORF">GOODEAATRI_006137</name>
</gene>
<feature type="compositionally biased region" description="Basic residues" evidence="3">
    <location>
        <begin position="244"/>
        <end position="255"/>
    </location>
</feature>
<keyword evidence="1 2" id="KW-0103">Bromodomain</keyword>
<keyword evidence="6" id="KW-1185">Reference proteome</keyword>
<evidence type="ECO:0000256" key="2">
    <source>
        <dbReference type="PROSITE-ProRule" id="PRU00035"/>
    </source>
</evidence>
<evidence type="ECO:0000256" key="1">
    <source>
        <dbReference type="ARBA" id="ARBA00023117"/>
    </source>
</evidence>
<evidence type="ECO:0000313" key="5">
    <source>
        <dbReference type="EMBL" id="MEQ2164376.1"/>
    </source>
</evidence>
<dbReference type="Gene3D" id="1.20.920.10">
    <property type="entry name" value="Bromodomain-like"/>
    <property type="match status" value="1"/>
</dbReference>
<dbReference type="PANTHER" id="PTHR46802:SF1">
    <property type="entry name" value="TYROSINE-PROTEIN KINASE BAZ1B"/>
    <property type="match status" value="1"/>
</dbReference>
<organism evidence="5 6">
    <name type="scientific">Goodea atripinnis</name>
    <dbReference type="NCBI Taxonomy" id="208336"/>
    <lineage>
        <taxon>Eukaryota</taxon>
        <taxon>Metazoa</taxon>
        <taxon>Chordata</taxon>
        <taxon>Craniata</taxon>
        <taxon>Vertebrata</taxon>
        <taxon>Euteleostomi</taxon>
        <taxon>Actinopterygii</taxon>
        <taxon>Neopterygii</taxon>
        <taxon>Teleostei</taxon>
        <taxon>Neoteleostei</taxon>
        <taxon>Acanthomorphata</taxon>
        <taxon>Ovalentaria</taxon>
        <taxon>Atherinomorphae</taxon>
        <taxon>Cyprinodontiformes</taxon>
        <taxon>Goodeidae</taxon>
        <taxon>Goodea</taxon>
    </lineage>
</organism>
<feature type="compositionally biased region" description="Basic and acidic residues" evidence="3">
    <location>
        <begin position="208"/>
        <end position="224"/>
    </location>
</feature>
<feature type="domain" description="Bromo" evidence="4">
    <location>
        <begin position="27"/>
        <end position="97"/>
    </location>
</feature>
<dbReference type="Proteomes" id="UP001476798">
    <property type="component" value="Unassembled WGS sequence"/>
</dbReference>
<dbReference type="SUPFAM" id="SSF47370">
    <property type="entry name" value="Bromodomain"/>
    <property type="match status" value="1"/>
</dbReference>
<comment type="caution">
    <text evidence="5">The sequence shown here is derived from an EMBL/GenBank/DDBJ whole genome shotgun (WGS) entry which is preliminary data.</text>
</comment>
<name>A0ABV0MZ17_9TELE</name>
<dbReference type="EMBL" id="JAHRIO010020281">
    <property type="protein sequence ID" value="MEQ2164376.1"/>
    <property type="molecule type" value="Genomic_DNA"/>
</dbReference>
<evidence type="ECO:0000256" key="3">
    <source>
        <dbReference type="SAM" id="MobiDB-lite"/>
    </source>
</evidence>
<accession>A0ABV0MZ17</accession>
<dbReference type="InterPro" id="IPR047174">
    <property type="entry name" value="BAZ1B"/>
</dbReference>
<proteinExistence type="predicted"/>
<dbReference type="PROSITE" id="PS50014">
    <property type="entry name" value="BROMODOMAIN_2"/>
    <property type="match status" value="1"/>
</dbReference>
<dbReference type="InterPro" id="IPR036427">
    <property type="entry name" value="Bromodomain-like_sf"/>
</dbReference>
<dbReference type="InterPro" id="IPR001487">
    <property type="entry name" value="Bromodomain"/>
</dbReference>
<dbReference type="Pfam" id="PF00439">
    <property type="entry name" value="Bromodomain"/>
    <property type="match status" value="1"/>
</dbReference>
<evidence type="ECO:0000259" key="4">
    <source>
        <dbReference type="PROSITE" id="PS50014"/>
    </source>
</evidence>